<proteinExistence type="predicted"/>
<dbReference type="EMBL" id="JAVRQI010000003">
    <property type="protein sequence ID" value="MDT1061183.1"/>
    <property type="molecule type" value="Genomic_DNA"/>
</dbReference>
<name>A0ABU3EAC9_9RHOB</name>
<organism evidence="2 3">
    <name type="scientific">Paracoccus broussonetiae</name>
    <dbReference type="NCBI Taxonomy" id="3075834"/>
    <lineage>
        <taxon>Bacteria</taxon>
        <taxon>Pseudomonadati</taxon>
        <taxon>Pseudomonadota</taxon>
        <taxon>Alphaproteobacteria</taxon>
        <taxon>Rhodobacterales</taxon>
        <taxon>Paracoccaceae</taxon>
        <taxon>Paracoccus</taxon>
    </lineage>
</organism>
<evidence type="ECO:0000256" key="1">
    <source>
        <dbReference type="SAM" id="MobiDB-lite"/>
    </source>
</evidence>
<evidence type="ECO:0000313" key="3">
    <source>
        <dbReference type="Proteomes" id="UP001251085"/>
    </source>
</evidence>
<dbReference type="RefSeq" id="WP_311758287.1">
    <property type="nucleotide sequence ID" value="NZ_JAVRQI010000003.1"/>
</dbReference>
<keyword evidence="3" id="KW-1185">Reference proteome</keyword>
<evidence type="ECO:0000313" key="2">
    <source>
        <dbReference type="EMBL" id="MDT1061183.1"/>
    </source>
</evidence>
<dbReference type="Proteomes" id="UP001251085">
    <property type="component" value="Unassembled WGS sequence"/>
</dbReference>
<comment type="caution">
    <text evidence="2">The sequence shown here is derived from an EMBL/GenBank/DDBJ whole genome shotgun (WGS) entry which is preliminary data.</text>
</comment>
<protein>
    <submittedName>
        <fullName evidence="2">Uncharacterized protein</fullName>
    </submittedName>
</protein>
<reference evidence="3" key="1">
    <citation type="submission" date="2023-07" db="EMBL/GenBank/DDBJ databases">
        <title>Characterization of two Paracoccaceae strains isolated from Phycosphere and proposal of Xinfangfangia lacusdiani sp. nov.</title>
        <authorList>
            <person name="Deng Y."/>
            <person name="Zhang Y.Q."/>
        </authorList>
    </citation>
    <scope>NUCLEOTIDE SEQUENCE [LARGE SCALE GENOMIC DNA]</scope>
    <source>
        <strain evidence="3">CPCC 101403</strain>
    </source>
</reference>
<feature type="region of interest" description="Disordered" evidence="1">
    <location>
        <begin position="15"/>
        <end position="44"/>
    </location>
</feature>
<sequence>MGTAKTKGEWLRIKRARQSIDLAPTPKREKSGRPTRKGQARTPDIETLKARCIQMGKSINPANLREMRAPWWGCYAGRVIGSEIMSDDERRDLWTAINHMRRVVTAHDAALGLPRRHAVCLRLLAPVDEMTTNADAPAPDYRTDEEKQRKATAELMTMEGWLGYTDKRAMGEAKRVILRDEGCVDPEGLLLALRCISDGIKGRRMVYRGRDA</sequence>
<accession>A0ABU3EAC9</accession>
<gene>
    <name evidence="2" type="ORF">RM190_04880</name>
</gene>